<gene>
    <name evidence="1" type="ORF">PXEA_LOCUS30038</name>
</gene>
<dbReference type="AlphaFoldDB" id="A0A448XH41"/>
<sequence length="69" mass="7619">MVYLRTVALTGEGGQPSRPDGRYDGRFHRRMAVSAPQTFANVPCRMSLEGFAQNANFVGERGWICEAAI</sequence>
<protein>
    <submittedName>
        <fullName evidence="1">Uncharacterized protein</fullName>
    </submittedName>
</protein>
<evidence type="ECO:0000313" key="2">
    <source>
        <dbReference type="Proteomes" id="UP000784294"/>
    </source>
</evidence>
<dbReference type="Proteomes" id="UP000784294">
    <property type="component" value="Unassembled WGS sequence"/>
</dbReference>
<keyword evidence="2" id="KW-1185">Reference proteome</keyword>
<organism evidence="1 2">
    <name type="scientific">Protopolystoma xenopodis</name>
    <dbReference type="NCBI Taxonomy" id="117903"/>
    <lineage>
        <taxon>Eukaryota</taxon>
        <taxon>Metazoa</taxon>
        <taxon>Spiralia</taxon>
        <taxon>Lophotrochozoa</taxon>
        <taxon>Platyhelminthes</taxon>
        <taxon>Monogenea</taxon>
        <taxon>Polyopisthocotylea</taxon>
        <taxon>Polystomatidea</taxon>
        <taxon>Polystomatidae</taxon>
        <taxon>Protopolystoma</taxon>
    </lineage>
</organism>
<reference evidence="1" key="1">
    <citation type="submission" date="2018-11" db="EMBL/GenBank/DDBJ databases">
        <authorList>
            <consortium name="Pathogen Informatics"/>
        </authorList>
    </citation>
    <scope>NUCLEOTIDE SEQUENCE</scope>
</reference>
<dbReference type="EMBL" id="CAAALY010252684">
    <property type="protein sequence ID" value="VEL36598.1"/>
    <property type="molecule type" value="Genomic_DNA"/>
</dbReference>
<name>A0A448XH41_9PLAT</name>
<comment type="caution">
    <text evidence="1">The sequence shown here is derived from an EMBL/GenBank/DDBJ whole genome shotgun (WGS) entry which is preliminary data.</text>
</comment>
<proteinExistence type="predicted"/>
<evidence type="ECO:0000313" key="1">
    <source>
        <dbReference type="EMBL" id="VEL36598.1"/>
    </source>
</evidence>
<accession>A0A448XH41</accession>